<feature type="region of interest" description="Disordered" evidence="1">
    <location>
        <begin position="527"/>
        <end position="546"/>
    </location>
</feature>
<feature type="region of interest" description="Disordered" evidence="1">
    <location>
        <begin position="44"/>
        <end position="80"/>
    </location>
</feature>
<name>A0A6A4I1B3_9AGAR</name>
<evidence type="ECO:0000313" key="4">
    <source>
        <dbReference type="Proteomes" id="UP000799118"/>
    </source>
</evidence>
<keyword evidence="2" id="KW-0812">Transmembrane</keyword>
<feature type="region of interest" description="Disordered" evidence="1">
    <location>
        <begin position="683"/>
        <end position="702"/>
    </location>
</feature>
<feature type="compositionally biased region" description="Low complexity" evidence="1">
    <location>
        <begin position="44"/>
        <end position="58"/>
    </location>
</feature>
<sequence length="702" mass="73523">MPASHVVDNDGLASSSILKSSIKSGSVSSMTSISASSTISAATAKTSSSEVGKSSTSTWDSTTNQSAVRQRDGVSSGWTTKDQTTAQSILTAPMTTSVQTTILSTSSGHIITTVVEVENVLPAGSVVTSLTNSSASTSPSHTGTVVGAVLGALAGLLIILGCGLFFFLRSRRRKRNQKYKDPDSGETGTFDGNFDPDRIAEVIGGGGNRGRSGARPPISPRAKRARSRSLGFEKKNLFDDDDKSKQDEFDVVEGGTLPKVSIDLAMDIDTDTETLATWMGYDAPPPQLEVIPGGRGDWILSELKHLMVDHHDSQGGDFTVEREGLAHRDLDHNMGGEIAGTSVTGAIIFPFPQYRSSSPSYAPLSSKDQDYLVNIHCTSARPLFHSVSTSFSSTTTRAPPTPISSPTHANGYVRPLSWYGYESSSSHAYPPLQSYPGYASSRRAPSPSASSVYKAHTRPIYAPTPVPVAGADIRCTASFGAASALGSSSAHGSIPRKNSRPTAHTHTSPGAISAYYGSSSAYNGLPDAGDIELDTRRSRSRSPSAFSSYGGYGYDSGYKRVPAADSTPEVSFGQRVRRASSPGAYSAFAAAAHVERTASGSSSAPLSLRSLSPDSLSVYEVYTAYHARNVYGLPTPVDNLGSGQSRRRSLIALGPATSSRKMNLGMDGDGIGGAVTLASVEGNTSGPLVVTNPDPTSESIEG</sequence>
<dbReference type="CDD" id="cd12087">
    <property type="entry name" value="TM_EGFR-like"/>
    <property type="match status" value="1"/>
</dbReference>
<evidence type="ECO:0000256" key="1">
    <source>
        <dbReference type="SAM" id="MobiDB-lite"/>
    </source>
</evidence>
<proteinExistence type="predicted"/>
<dbReference type="EMBL" id="ML769419">
    <property type="protein sequence ID" value="KAE9404141.1"/>
    <property type="molecule type" value="Genomic_DNA"/>
</dbReference>
<keyword evidence="2" id="KW-1133">Transmembrane helix</keyword>
<organism evidence="3 4">
    <name type="scientific">Gymnopus androsaceus JB14</name>
    <dbReference type="NCBI Taxonomy" id="1447944"/>
    <lineage>
        <taxon>Eukaryota</taxon>
        <taxon>Fungi</taxon>
        <taxon>Dikarya</taxon>
        <taxon>Basidiomycota</taxon>
        <taxon>Agaricomycotina</taxon>
        <taxon>Agaricomycetes</taxon>
        <taxon>Agaricomycetidae</taxon>
        <taxon>Agaricales</taxon>
        <taxon>Marasmiineae</taxon>
        <taxon>Omphalotaceae</taxon>
        <taxon>Gymnopus</taxon>
    </lineage>
</organism>
<dbReference type="Proteomes" id="UP000799118">
    <property type="component" value="Unassembled WGS sequence"/>
</dbReference>
<keyword evidence="2" id="KW-0472">Membrane</keyword>
<evidence type="ECO:0000313" key="3">
    <source>
        <dbReference type="EMBL" id="KAE9404141.1"/>
    </source>
</evidence>
<evidence type="ECO:0000256" key="2">
    <source>
        <dbReference type="SAM" id="Phobius"/>
    </source>
</evidence>
<feature type="compositionally biased region" description="Polar residues" evidence="1">
    <location>
        <begin position="59"/>
        <end position="68"/>
    </location>
</feature>
<keyword evidence="4" id="KW-1185">Reference proteome</keyword>
<accession>A0A6A4I1B3</accession>
<dbReference type="AlphaFoldDB" id="A0A6A4I1B3"/>
<gene>
    <name evidence="3" type="ORF">BT96DRAFT_973343</name>
</gene>
<evidence type="ECO:0008006" key="5">
    <source>
        <dbReference type="Google" id="ProtNLM"/>
    </source>
</evidence>
<feature type="compositionally biased region" description="Polar residues" evidence="1">
    <location>
        <begin position="693"/>
        <end position="702"/>
    </location>
</feature>
<feature type="region of interest" description="Disordered" evidence="1">
    <location>
        <begin position="486"/>
        <end position="510"/>
    </location>
</feature>
<reference evidence="3" key="1">
    <citation type="journal article" date="2019" name="Environ. Microbiol.">
        <title>Fungal ecological strategies reflected in gene transcription - a case study of two litter decomposers.</title>
        <authorList>
            <person name="Barbi F."/>
            <person name="Kohler A."/>
            <person name="Barry K."/>
            <person name="Baskaran P."/>
            <person name="Daum C."/>
            <person name="Fauchery L."/>
            <person name="Ihrmark K."/>
            <person name="Kuo A."/>
            <person name="LaButti K."/>
            <person name="Lipzen A."/>
            <person name="Morin E."/>
            <person name="Grigoriev I.V."/>
            <person name="Henrissat B."/>
            <person name="Lindahl B."/>
            <person name="Martin F."/>
        </authorList>
    </citation>
    <scope>NUCLEOTIDE SEQUENCE</scope>
    <source>
        <strain evidence="3">JB14</strain>
    </source>
</reference>
<feature type="region of interest" description="Disordered" evidence="1">
    <location>
        <begin position="176"/>
        <end position="227"/>
    </location>
</feature>
<protein>
    <recommendedName>
        <fullName evidence="5">REJ domain-containing protein</fullName>
    </recommendedName>
</protein>
<feature type="transmembrane region" description="Helical" evidence="2">
    <location>
        <begin position="145"/>
        <end position="168"/>
    </location>
</feature>